<sequence length="162" mass="18619">MDTIKYIGPQVKDVSPGKILGCRFYLTNMNSLKNYPKLEAEIKIEGQPKIEHRSRGFIAVTPEEAMETLIKNIKISLDENIKQQLILQMNDWLKNNYSKVSSMINVDRLNKKEKILNSGNYWKTSIDSNGDSCLPLLQYNSKSELVRSEHFNMGSHKTIILN</sequence>
<accession>A0A6C0EP81</accession>
<dbReference type="AlphaFoldDB" id="A0A6C0EP81"/>
<proteinExistence type="predicted"/>
<organism evidence="1">
    <name type="scientific">viral metagenome</name>
    <dbReference type="NCBI Taxonomy" id="1070528"/>
    <lineage>
        <taxon>unclassified sequences</taxon>
        <taxon>metagenomes</taxon>
        <taxon>organismal metagenomes</taxon>
    </lineage>
</organism>
<evidence type="ECO:0000313" key="1">
    <source>
        <dbReference type="EMBL" id="QHT30778.1"/>
    </source>
</evidence>
<dbReference type="EMBL" id="MN738912">
    <property type="protein sequence ID" value="QHT30778.1"/>
    <property type="molecule type" value="Genomic_DNA"/>
</dbReference>
<protein>
    <submittedName>
        <fullName evidence="1">Uncharacterized protein</fullName>
    </submittedName>
</protein>
<name>A0A6C0EP81_9ZZZZ</name>
<reference evidence="1" key="1">
    <citation type="journal article" date="2020" name="Nature">
        <title>Giant virus diversity and host interactions through global metagenomics.</title>
        <authorList>
            <person name="Schulz F."/>
            <person name="Roux S."/>
            <person name="Paez-Espino D."/>
            <person name="Jungbluth S."/>
            <person name="Walsh D.A."/>
            <person name="Denef V.J."/>
            <person name="McMahon K.D."/>
            <person name="Konstantinidis K.T."/>
            <person name="Eloe-Fadrosh E.A."/>
            <person name="Kyrpides N.C."/>
            <person name="Woyke T."/>
        </authorList>
    </citation>
    <scope>NUCLEOTIDE SEQUENCE</scope>
    <source>
        <strain evidence="1">GVMAG-M-3300009151-50</strain>
    </source>
</reference>